<proteinExistence type="predicted"/>
<gene>
    <name evidence="1" type="ORF">F4821DRAFT_63641</name>
</gene>
<name>A0ACC0CIU8_9PEZI</name>
<accession>A0ACC0CIU8</accession>
<evidence type="ECO:0000313" key="1">
    <source>
        <dbReference type="EMBL" id="KAI6080372.1"/>
    </source>
</evidence>
<reference evidence="1 2" key="1">
    <citation type="journal article" date="2022" name="New Phytol.">
        <title>Ecological generalism drives hyperdiversity of secondary metabolite gene clusters in xylarialean endophytes.</title>
        <authorList>
            <person name="Franco M.E.E."/>
            <person name="Wisecaver J.H."/>
            <person name="Arnold A.E."/>
            <person name="Ju Y.M."/>
            <person name="Slot J.C."/>
            <person name="Ahrendt S."/>
            <person name="Moore L.P."/>
            <person name="Eastman K.E."/>
            <person name="Scott K."/>
            <person name="Konkel Z."/>
            <person name="Mondo S.J."/>
            <person name="Kuo A."/>
            <person name="Hayes R.D."/>
            <person name="Haridas S."/>
            <person name="Andreopoulos B."/>
            <person name="Riley R."/>
            <person name="LaButti K."/>
            <person name="Pangilinan J."/>
            <person name="Lipzen A."/>
            <person name="Amirebrahimi M."/>
            <person name="Yan J."/>
            <person name="Adam C."/>
            <person name="Keymanesh K."/>
            <person name="Ng V."/>
            <person name="Louie K."/>
            <person name="Northen T."/>
            <person name="Drula E."/>
            <person name="Henrissat B."/>
            <person name="Hsieh H.M."/>
            <person name="Youens-Clark K."/>
            <person name="Lutzoni F."/>
            <person name="Miadlikowska J."/>
            <person name="Eastwood D.C."/>
            <person name="Hamelin R.C."/>
            <person name="Grigoriev I.V."/>
            <person name="U'Ren J.M."/>
        </authorList>
    </citation>
    <scope>NUCLEOTIDE SEQUENCE [LARGE SCALE GENOMIC DNA]</scope>
    <source>
        <strain evidence="1 2">ER1909</strain>
    </source>
</reference>
<protein>
    <submittedName>
        <fullName evidence="1">Uncharacterized protein</fullName>
    </submittedName>
</protein>
<dbReference type="EMBL" id="MU394450">
    <property type="protein sequence ID" value="KAI6080372.1"/>
    <property type="molecule type" value="Genomic_DNA"/>
</dbReference>
<evidence type="ECO:0000313" key="2">
    <source>
        <dbReference type="Proteomes" id="UP001497680"/>
    </source>
</evidence>
<comment type="caution">
    <text evidence="1">The sequence shown here is derived from an EMBL/GenBank/DDBJ whole genome shotgun (WGS) entry which is preliminary data.</text>
</comment>
<keyword evidence="2" id="KW-1185">Reference proteome</keyword>
<sequence length="240" mass="27484">MRFLSNIRKDISLRNATIYAQWSGVLAAIIFVMQRAFWLLTLQKSDFGLLLTILLVIRRLINMILFPFCILGREIPVFSHKYWGFGLLISRLWCTGSIMIHVVLTTIQVPPHSDTITIILHFPMCFVASIALVLTPGGNFYFSLLRSIFYFGYTIALVWGAREIDLEPKLGNRVWPHFEVAQIFSVSSSLLYGVAWWLGQEYIFSRTLGGPGVEHMALYLSGQEPHYDPIDEEEGRIRLP</sequence>
<organism evidence="1 2">
    <name type="scientific">Hypoxylon rubiginosum</name>
    <dbReference type="NCBI Taxonomy" id="110542"/>
    <lineage>
        <taxon>Eukaryota</taxon>
        <taxon>Fungi</taxon>
        <taxon>Dikarya</taxon>
        <taxon>Ascomycota</taxon>
        <taxon>Pezizomycotina</taxon>
        <taxon>Sordariomycetes</taxon>
        <taxon>Xylariomycetidae</taxon>
        <taxon>Xylariales</taxon>
        <taxon>Hypoxylaceae</taxon>
        <taxon>Hypoxylon</taxon>
    </lineage>
</organism>
<dbReference type="Proteomes" id="UP001497680">
    <property type="component" value="Unassembled WGS sequence"/>
</dbReference>